<keyword evidence="6" id="KW-1185">Reference proteome</keyword>
<keyword evidence="5" id="KW-0560">Oxidoreductase</keyword>
<evidence type="ECO:0000313" key="5">
    <source>
        <dbReference type="EMBL" id="QEG23463.1"/>
    </source>
</evidence>
<feature type="domain" description="PA14" evidence="4">
    <location>
        <begin position="413"/>
        <end position="550"/>
    </location>
</feature>
<dbReference type="Gene3D" id="2.60.40.2030">
    <property type="match status" value="1"/>
</dbReference>
<dbReference type="RefSeq" id="WP_075082050.1">
    <property type="nucleotide sequence ID" value="NZ_CP042912.1"/>
</dbReference>
<dbReference type="GO" id="GO:0016020">
    <property type="term" value="C:membrane"/>
    <property type="evidence" value="ECO:0007669"/>
    <property type="project" value="InterPro"/>
</dbReference>
<dbReference type="PANTHER" id="PTHR19328:SF13">
    <property type="entry name" value="HIPL1 PROTEIN"/>
    <property type="match status" value="1"/>
</dbReference>
<dbReference type="Pfam" id="PF03160">
    <property type="entry name" value="Calx-beta"/>
    <property type="match status" value="1"/>
</dbReference>
<dbReference type="SUPFAM" id="SSF141072">
    <property type="entry name" value="CalX-like"/>
    <property type="match status" value="1"/>
</dbReference>
<dbReference type="InterPro" id="IPR038081">
    <property type="entry name" value="CalX-like_sf"/>
</dbReference>
<dbReference type="SMART" id="SM00237">
    <property type="entry name" value="Calx_beta"/>
    <property type="match status" value="1"/>
</dbReference>
<keyword evidence="2" id="KW-0677">Repeat</keyword>
<dbReference type="SUPFAM" id="SSF56988">
    <property type="entry name" value="Anthrax protective antigen"/>
    <property type="match status" value="1"/>
</dbReference>
<dbReference type="KEGG" id="mff:MFFC18_33620"/>
<dbReference type="EMBL" id="CP042912">
    <property type="protein sequence ID" value="QEG23463.1"/>
    <property type="molecule type" value="Genomic_DNA"/>
</dbReference>
<dbReference type="GO" id="GO:0007154">
    <property type="term" value="P:cell communication"/>
    <property type="evidence" value="ECO:0007669"/>
    <property type="project" value="InterPro"/>
</dbReference>
<dbReference type="InterPro" id="IPR031768">
    <property type="entry name" value="CBM60_xylan-bd"/>
</dbReference>
<evidence type="ECO:0000256" key="2">
    <source>
        <dbReference type="ARBA" id="ARBA00022737"/>
    </source>
</evidence>
<dbReference type="PROSITE" id="PS51820">
    <property type="entry name" value="PA14"/>
    <property type="match status" value="1"/>
</dbReference>
<dbReference type="OrthoDB" id="9770043at2"/>
<evidence type="ECO:0000259" key="4">
    <source>
        <dbReference type="PROSITE" id="PS51820"/>
    </source>
</evidence>
<organism evidence="5 6">
    <name type="scientific">Mariniblastus fucicola</name>
    <dbReference type="NCBI Taxonomy" id="980251"/>
    <lineage>
        <taxon>Bacteria</taxon>
        <taxon>Pseudomonadati</taxon>
        <taxon>Planctomycetota</taxon>
        <taxon>Planctomycetia</taxon>
        <taxon>Pirellulales</taxon>
        <taxon>Pirellulaceae</taxon>
        <taxon>Mariniblastus</taxon>
    </lineage>
</organism>
<dbReference type="STRING" id="980251.GCA_001642875_02712"/>
<dbReference type="SMART" id="SM00758">
    <property type="entry name" value="PA14"/>
    <property type="match status" value="1"/>
</dbReference>
<keyword evidence="1" id="KW-0732">Signal</keyword>
<dbReference type="Pfam" id="PF07995">
    <property type="entry name" value="GSDH"/>
    <property type="match status" value="2"/>
</dbReference>
<dbReference type="GO" id="GO:0016491">
    <property type="term" value="F:oxidoreductase activity"/>
    <property type="evidence" value="ECO:0007669"/>
    <property type="project" value="UniProtKB-KW"/>
</dbReference>
<dbReference type="InterPro" id="IPR003644">
    <property type="entry name" value="Calx_beta"/>
</dbReference>
<dbReference type="Proteomes" id="UP000322214">
    <property type="component" value="Chromosome"/>
</dbReference>
<dbReference type="InterPro" id="IPR011041">
    <property type="entry name" value="Quinoprot_gluc/sorb_DH_b-prop"/>
</dbReference>
<dbReference type="Gene3D" id="2.120.10.30">
    <property type="entry name" value="TolB, C-terminal domain"/>
    <property type="match status" value="1"/>
</dbReference>
<dbReference type="Pfam" id="PF07691">
    <property type="entry name" value="PA14"/>
    <property type="match status" value="1"/>
</dbReference>
<name>A0A5B9PMB4_9BACT</name>
<dbReference type="EC" id="1.1.5.-" evidence="5"/>
<dbReference type="InterPro" id="IPR012938">
    <property type="entry name" value="Glc/Sorbosone_DH"/>
</dbReference>
<dbReference type="InterPro" id="IPR037524">
    <property type="entry name" value="PA14/GLEYA"/>
</dbReference>
<dbReference type="InterPro" id="IPR011658">
    <property type="entry name" value="PA14_dom"/>
</dbReference>
<evidence type="ECO:0000256" key="3">
    <source>
        <dbReference type="ARBA" id="ARBA00022837"/>
    </source>
</evidence>
<reference evidence="5 6" key="1">
    <citation type="submission" date="2019-08" db="EMBL/GenBank/DDBJ databases">
        <title>Deep-cultivation of Planctomycetes and their phenomic and genomic characterization uncovers novel biology.</title>
        <authorList>
            <person name="Wiegand S."/>
            <person name="Jogler M."/>
            <person name="Boedeker C."/>
            <person name="Pinto D."/>
            <person name="Vollmers J."/>
            <person name="Rivas-Marin E."/>
            <person name="Kohn T."/>
            <person name="Peeters S.H."/>
            <person name="Heuer A."/>
            <person name="Rast P."/>
            <person name="Oberbeckmann S."/>
            <person name="Bunk B."/>
            <person name="Jeske O."/>
            <person name="Meyerdierks A."/>
            <person name="Storesund J.E."/>
            <person name="Kallscheuer N."/>
            <person name="Luecker S."/>
            <person name="Lage O.M."/>
            <person name="Pohl T."/>
            <person name="Merkel B.J."/>
            <person name="Hornburger P."/>
            <person name="Mueller R.-W."/>
            <person name="Bruemmer F."/>
            <person name="Labrenz M."/>
            <person name="Spormann A.M."/>
            <person name="Op den Camp H."/>
            <person name="Overmann J."/>
            <person name="Amann R."/>
            <person name="Jetten M.S.M."/>
            <person name="Mascher T."/>
            <person name="Medema M.H."/>
            <person name="Devos D.P."/>
            <person name="Kaster A.-K."/>
            <person name="Ovreas L."/>
            <person name="Rohde M."/>
            <person name="Galperin M.Y."/>
            <person name="Jogler C."/>
        </authorList>
    </citation>
    <scope>NUCLEOTIDE SEQUENCE [LARGE SCALE GENOMIC DNA]</scope>
    <source>
        <strain evidence="5 6">FC18</strain>
    </source>
</reference>
<evidence type="ECO:0000256" key="1">
    <source>
        <dbReference type="ARBA" id="ARBA00022729"/>
    </source>
</evidence>
<dbReference type="InterPro" id="IPR011042">
    <property type="entry name" value="6-blade_b-propeller_TolB-like"/>
</dbReference>
<dbReference type="PANTHER" id="PTHR19328">
    <property type="entry name" value="HEDGEHOG-INTERACTING PROTEIN"/>
    <property type="match status" value="1"/>
</dbReference>
<sequence length="983" mass="106156">MSLFRHASVKPIPSNEPATLAAESLEDRQMLSSVQIIAAGVENTESMSLEISGQVVQTWNNIGGDAYAGQFQTFNYNTPDDVSIGNVRVNFLNDVYDPANGIDSNLRVDAVVIDGTRYETEAPNTFSTGTWLPGVGIEPGQTQSEYLHASGFFQYVGGGNVRTQINVNARGTTGQESFALQIDGQTVATFDDVNTVFSGYDYIADGEVTADQIRVVFLNDAYDPANGIDRNLIVDDIVVNVLGGSNPGAIQYEAEAAEVYSTGTWTAADGVVPGFGRGDTLHSNGYFQFASDSSPVNGGNFSLEASQYSVAEGDGNVEIRIVRTGGSDGVVSLNYLTGDATATAGQDYQSRSGVVTFQDGETSKSIFVPISDDSQGEQDEQFSFAIDNLVGSGTLLAPRTALITIDDNDSVQGTGDGLRAEYFNNANLTDRVFTRVDPNVNFDWGTGTPNSQIGIDTFSIRWTGEIESRYSETYTFNTRSDDGVRLYVDGQLIIDEWNDHAATNHTGTIFLEAGVRYDIRLEYYENALDAEMRLRWSSATQNFEAVPTSQLYAADAPPNPGENLTAETVVSGLAQPTSIAWSADGRNMYVAQKSGIVRVVRDGVLQSTPFADISAQVNNVRDRGLLDMAIHPDFENNPYVYLLFTYDPPEVYDNPSHALAGPDKPGNRAGRLLRVTADASTQYRTIVEGSQQVLLGSASTWNNFNAFANSTNDFNEPPAGIRANGTNIQDFIASDSESHTVGALAFGNDGNLFVSIGDGTSYNRVDPRTVRVQDIDNLSGKVLRIDPITGEGLSDNPFYNGNANANRSKVYHYGLRNPFRMTVDSATGQLYIGDVGWTQWEEVNTGPAGSNFGWPYFEGGSGNSLRTDRYDDLPEAQAFYNSGQSVVAPTFGLSHGADGINAIVLGSVYRGTTYPAEYQGSVLVNDLGQGIVRAVQLDSNGQATTVQTFTTGARIVVNMVEGPDGNMYYVDLDDGEIGRWVFN</sequence>
<gene>
    <name evidence="5" type="primary">yliI_2</name>
    <name evidence="5" type="ORF">MFFC18_33620</name>
</gene>
<proteinExistence type="predicted"/>
<dbReference type="SUPFAM" id="SSF50952">
    <property type="entry name" value="Soluble quinoprotein glucose dehydrogenase"/>
    <property type="match status" value="1"/>
</dbReference>
<dbReference type="Pfam" id="PF16841">
    <property type="entry name" value="CBM60"/>
    <property type="match status" value="2"/>
</dbReference>
<dbReference type="Gene3D" id="2.60.120.380">
    <property type="match status" value="1"/>
</dbReference>
<protein>
    <submittedName>
        <fullName evidence="5">Soluble aldose sugar dehydrogenase YliI</fullName>
        <ecNumber evidence="5">1.1.5.-</ecNumber>
    </submittedName>
</protein>
<keyword evidence="3" id="KW-0106">Calcium</keyword>
<dbReference type="Gene3D" id="2.60.60.40">
    <property type="match status" value="2"/>
</dbReference>
<dbReference type="AlphaFoldDB" id="A0A5B9PMB4"/>
<accession>A0A5B9PMB4</accession>
<evidence type="ECO:0000313" key="6">
    <source>
        <dbReference type="Proteomes" id="UP000322214"/>
    </source>
</evidence>